<reference evidence="6 7" key="1">
    <citation type="submission" date="2018-01" db="EMBL/GenBank/DDBJ databases">
        <title>The draft genome sequence of Cohaesibacter sp. H1304.</title>
        <authorList>
            <person name="Wang N.-N."/>
            <person name="Du Z.-J."/>
        </authorList>
    </citation>
    <scope>NUCLEOTIDE SEQUENCE [LARGE SCALE GENOMIC DNA]</scope>
    <source>
        <strain evidence="6 7">H1304</strain>
    </source>
</reference>
<evidence type="ECO:0000256" key="1">
    <source>
        <dbReference type="ARBA" id="ARBA00022723"/>
    </source>
</evidence>
<keyword evidence="7" id="KW-1185">Reference proteome</keyword>
<evidence type="ECO:0000313" key="6">
    <source>
        <dbReference type="EMBL" id="PLW77357.1"/>
    </source>
</evidence>
<evidence type="ECO:0000313" key="7">
    <source>
        <dbReference type="Proteomes" id="UP000234881"/>
    </source>
</evidence>
<feature type="domain" description="Zinc finger DksA/TraR C4-type" evidence="5">
    <location>
        <begin position="79"/>
        <end position="113"/>
    </location>
</feature>
<evidence type="ECO:0000256" key="2">
    <source>
        <dbReference type="ARBA" id="ARBA00022771"/>
    </source>
</evidence>
<dbReference type="Pfam" id="PF01258">
    <property type="entry name" value="zf-dskA_traR"/>
    <property type="match status" value="1"/>
</dbReference>
<proteinExistence type="predicted"/>
<protein>
    <submittedName>
        <fullName evidence="6">Molecular chaperone DnaK</fullName>
    </submittedName>
</protein>
<dbReference type="InterPro" id="IPR000962">
    <property type="entry name" value="Znf_DskA_TraR"/>
</dbReference>
<name>A0A2N5XSD7_9HYPH</name>
<dbReference type="Proteomes" id="UP000234881">
    <property type="component" value="Unassembled WGS sequence"/>
</dbReference>
<dbReference type="Gene3D" id="1.20.120.910">
    <property type="entry name" value="DksA, coiled-coil domain"/>
    <property type="match status" value="1"/>
</dbReference>
<sequence length="118" mass="13283">MPISPKTALDLLEGKRIEIVASSDLSKDSRTVVSLDQQSVGRLSRMDALQGQAMAEEAERRRVLELQRIEQAVKRLEQGDFGYCIECDAEISLKRLEIDPAASHCIRCAELLEKQKKK</sequence>
<evidence type="ECO:0000256" key="4">
    <source>
        <dbReference type="PROSITE-ProRule" id="PRU00510"/>
    </source>
</evidence>
<dbReference type="PANTHER" id="PTHR33823:SF4">
    <property type="entry name" value="GENERAL STRESS PROTEIN 16O"/>
    <property type="match status" value="1"/>
</dbReference>
<dbReference type="OrthoDB" id="1121111at2"/>
<dbReference type="PROSITE" id="PS51128">
    <property type="entry name" value="ZF_DKSA_2"/>
    <property type="match status" value="1"/>
</dbReference>
<dbReference type="EMBL" id="PKUQ01000016">
    <property type="protein sequence ID" value="PLW77357.1"/>
    <property type="molecule type" value="Genomic_DNA"/>
</dbReference>
<dbReference type="PANTHER" id="PTHR33823">
    <property type="entry name" value="RNA POLYMERASE-BINDING TRANSCRIPTION FACTOR DKSA-RELATED"/>
    <property type="match status" value="1"/>
</dbReference>
<keyword evidence="3" id="KW-0862">Zinc</keyword>
<gene>
    <name evidence="6" type="ORF">C0081_08420</name>
</gene>
<evidence type="ECO:0000259" key="5">
    <source>
        <dbReference type="Pfam" id="PF01258"/>
    </source>
</evidence>
<accession>A0A2N5XSD7</accession>
<dbReference type="AlphaFoldDB" id="A0A2N5XSD7"/>
<comment type="caution">
    <text evidence="6">The sequence shown here is derived from an EMBL/GenBank/DDBJ whole genome shotgun (WGS) entry which is preliminary data.</text>
</comment>
<keyword evidence="1" id="KW-0479">Metal-binding</keyword>
<dbReference type="RefSeq" id="WP_101533375.1">
    <property type="nucleotide sequence ID" value="NZ_JBFHIU010000003.1"/>
</dbReference>
<feature type="zinc finger region" description="dksA C4-type" evidence="4">
    <location>
        <begin position="84"/>
        <end position="108"/>
    </location>
</feature>
<keyword evidence="2" id="KW-0863">Zinc-finger</keyword>
<organism evidence="6 7">
    <name type="scientific">Cohaesibacter celericrescens</name>
    <dbReference type="NCBI Taxonomy" id="2067669"/>
    <lineage>
        <taxon>Bacteria</taxon>
        <taxon>Pseudomonadati</taxon>
        <taxon>Pseudomonadota</taxon>
        <taxon>Alphaproteobacteria</taxon>
        <taxon>Hyphomicrobiales</taxon>
        <taxon>Cohaesibacteraceae</taxon>
    </lineage>
</organism>
<evidence type="ECO:0000256" key="3">
    <source>
        <dbReference type="ARBA" id="ARBA00022833"/>
    </source>
</evidence>
<dbReference type="SUPFAM" id="SSF57716">
    <property type="entry name" value="Glucocorticoid receptor-like (DNA-binding domain)"/>
    <property type="match status" value="1"/>
</dbReference>
<dbReference type="GO" id="GO:0008270">
    <property type="term" value="F:zinc ion binding"/>
    <property type="evidence" value="ECO:0007669"/>
    <property type="project" value="UniProtKB-KW"/>
</dbReference>